<dbReference type="Gene3D" id="3.10.20.90">
    <property type="entry name" value="Phosphatidylinositol 3-kinase Catalytic Subunit, Chain A, domain 1"/>
    <property type="match status" value="1"/>
</dbReference>
<dbReference type="KEGG" id="ksn:43585467"/>
<name>A0A5M6CCZ6_9TREE</name>
<evidence type="ECO:0000313" key="1">
    <source>
        <dbReference type="EMBL" id="WWD18525.1"/>
    </source>
</evidence>
<proteinExistence type="predicted"/>
<sequence length="116" mass="13545">MSSSNDQVQITCFEIIREENGKPVIGPNPYDTKLKMDEKFQVLFENWYKHTNPSAPLNNFEFLYWPHGLGHGNQCQRLQENQTPEDVHMRERAKIYAKRKDLDCDVNTEPSTSLMA</sequence>
<dbReference type="RefSeq" id="XP_031864253.1">
    <property type="nucleotide sequence ID" value="XM_032001363.1"/>
</dbReference>
<dbReference type="AlphaFoldDB" id="A0A5M6CCZ6"/>
<protein>
    <submittedName>
        <fullName evidence="1">Uncharacterized protein</fullName>
    </submittedName>
</protein>
<evidence type="ECO:0000313" key="2">
    <source>
        <dbReference type="Proteomes" id="UP000322225"/>
    </source>
</evidence>
<reference evidence="1" key="2">
    <citation type="submission" date="2024-01" db="EMBL/GenBank/DDBJ databases">
        <title>Comparative genomics of Cryptococcus and Kwoniella reveals pathogenesis evolution and contrasting modes of karyotype evolution via chromosome fusion or intercentromeric recombination.</title>
        <authorList>
            <person name="Coelho M.A."/>
            <person name="David-Palma M."/>
            <person name="Shea T."/>
            <person name="Bowers K."/>
            <person name="McGinley-Smith S."/>
            <person name="Mohammad A.W."/>
            <person name="Gnirke A."/>
            <person name="Yurkov A.M."/>
            <person name="Nowrousian M."/>
            <person name="Sun S."/>
            <person name="Cuomo C.A."/>
            <person name="Heitman J."/>
        </authorList>
    </citation>
    <scope>NUCLEOTIDE SEQUENCE</scope>
    <source>
        <strain evidence="1">CBS 12478</strain>
    </source>
</reference>
<dbReference type="Proteomes" id="UP000322225">
    <property type="component" value="Chromosome 5"/>
</dbReference>
<dbReference type="GeneID" id="43585467"/>
<gene>
    <name evidence="1" type="ORF">CI109_102978</name>
</gene>
<keyword evidence="2" id="KW-1185">Reference proteome</keyword>
<organism evidence="1 2">
    <name type="scientific">Kwoniella shandongensis</name>
    <dbReference type="NCBI Taxonomy" id="1734106"/>
    <lineage>
        <taxon>Eukaryota</taxon>
        <taxon>Fungi</taxon>
        <taxon>Dikarya</taxon>
        <taxon>Basidiomycota</taxon>
        <taxon>Agaricomycotina</taxon>
        <taxon>Tremellomycetes</taxon>
        <taxon>Tremellales</taxon>
        <taxon>Cryptococcaceae</taxon>
        <taxon>Kwoniella</taxon>
    </lineage>
</organism>
<reference evidence="1" key="1">
    <citation type="submission" date="2017-08" db="EMBL/GenBank/DDBJ databases">
        <authorList>
            <person name="Cuomo C."/>
            <person name="Billmyre B."/>
            <person name="Heitman J."/>
        </authorList>
    </citation>
    <scope>NUCLEOTIDE SEQUENCE</scope>
    <source>
        <strain evidence="1">CBS 12478</strain>
    </source>
</reference>
<accession>A0A5M6CCZ6</accession>
<dbReference type="OrthoDB" id="2559625at2759"/>
<dbReference type="EMBL" id="CP144055">
    <property type="protein sequence ID" value="WWD18525.1"/>
    <property type="molecule type" value="Genomic_DNA"/>
</dbReference>